<dbReference type="Proteomes" id="UP001600943">
    <property type="component" value="Unassembled WGS sequence"/>
</dbReference>
<dbReference type="PANTHER" id="PTHR10381:SF70">
    <property type="entry name" value="ATP-DEPENDENT CLP PROTEASE PROTEOLYTIC SUBUNIT"/>
    <property type="match status" value="1"/>
</dbReference>
<reference evidence="7 8" key="1">
    <citation type="submission" date="2024-04" db="EMBL/GenBank/DDBJ databases">
        <title>Defined microbial consortia suppress multidrug-resistant proinflammatory Enterobacteriaceae via ecological control.</title>
        <authorList>
            <person name="Furuichi M."/>
            <person name="Kawaguchi T."/>
            <person name="Pust M."/>
            <person name="Yasuma K."/>
            <person name="Plichta D."/>
            <person name="Hasegawa N."/>
            <person name="Ohya T."/>
            <person name="Bhattarai S."/>
            <person name="Sasajima S."/>
            <person name="Aoto Y."/>
            <person name="Tuganbaev T."/>
            <person name="Yaginuma M."/>
            <person name="Ueda M."/>
            <person name="Okahashi N."/>
            <person name="Amafuji K."/>
            <person name="Kiridooshi Y."/>
            <person name="Sugita K."/>
            <person name="Strazar M."/>
            <person name="Skelly A."/>
            <person name="Suda W."/>
            <person name="Hattori M."/>
            <person name="Nakamoto N."/>
            <person name="Caballero S."/>
            <person name="Norman J."/>
            <person name="Olle B."/>
            <person name="Tanoue T."/>
            <person name="Arita M."/>
            <person name="Bucci V."/>
            <person name="Atarashi K."/>
            <person name="Xavier R."/>
            <person name="Honda K."/>
        </authorList>
    </citation>
    <scope>NUCLEOTIDE SEQUENCE [LARGE SCALE GENOMIC DNA]</scope>
    <source>
        <strain evidence="8">k04-0078-D8-1</strain>
    </source>
</reference>
<keyword evidence="5" id="KW-0720">Serine protease</keyword>
<organism evidence="7 8">
    <name type="scientific">Blautia hominis</name>
    <dbReference type="NCBI Taxonomy" id="2025493"/>
    <lineage>
        <taxon>Bacteria</taxon>
        <taxon>Bacillati</taxon>
        <taxon>Bacillota</taxon>
        <taxon>Clostridia</taxon>
        <taxon>Lachnospirales</taxon>
        <taxon>Lachnospiraceae</taxon>
        <taxon>Blautia</taxon>
    </lineage>
</organism>
<evidence type="ECO:0000256" key="1">
    <source>
        <dbReference type="ARBA" id="ARBA00007039"/>
    </source>
</evidence>
<gene>
    <name evidence="7" type="ORF">K040078D81_47220</name>
</gene>
<evidence type="ECO:0000256" key="6">
    <source>
        <dbReference type="RuleBase" id="RU003567"/>
    </source>
</evidence>
<dbReference type="PRINTS" id="PR00127">
    <property type="entry name" value="CLPPROTEASEP"/>
</dbReference>
<keyword evidence="4" id="KW-0378">Hydrolase</keyword>
<dbReference type="InterPro" id="IPR029045">
    <property type="entry name" value="ClpP/crotonase-like_dom_sf"/>
</dbReference>
<keyword evidence="3 7" id="KW-0645">Protease</keyword>
<evidence type="ECO:0000256" key="2">
    <source>
        <dbReference type="ARBA" id="ARBA00022490"/>
    </source>
</evidence>
<dbReference type="RefSeq" id="WP_244807248.1">
    <property type="nucleotide sequence ID" value="NZ_BAABYW010000001.1"/>
</dbReference>
<protein>
    <recommendedName>
        <fullName evidence="6">ATP-dependent Clp protease proteolytic subunit</fullName>
    </recommendedName>
</protein>
<proteinExistence type="inferred from homology"/>
<dbReference type="InterPro" id="IPR001907">
    <property type="entry name" value="ClpP"/>
</dbReference>
<dbReference type="CDD" id="cd07016">
    <property type="entry name" value="S14_ClpP_1"/>
    <property type="match status" value="1"/>
</dbReference>
<dbReference type="Pfam" id="PF00574">
    <property type="entry name" value="CLP_protease"/>
    <property type="match status" value="1"/>
</dbReference>
<comment type="similarity">
    <text evidence="1 6">Belongs to the peptidase S14 family.</text>
</comment>
<comment type="caution">
    <text evidence="7">The sequence shown here is derived from an EMBL/GenBank/DDBJ whole genome shotgun (WGS) entry which is preliminary data.</text>
</comment>
<accession>A0ABQ0BGL6</accession>
<dbReference type="InterPro" id="IPR023562">
    <property type="entry name" value="ClpP/TepA"/>
</dbReference>
<dbReference type="Gene3D" id="3.90.226.10">
    <property type="entry name" value="2-enoyl-CoA Hydratase, Chain A, domain 1"/>
    <property type="match status" value="1"/>
</dbReference>
<dbReference type="NCBIfam" id="NF045542">
    <property type="entry name" value="Clp_rel_HeadMat"/>
    <property type="match status" value="1"/>
</dbReference>
<sequence length="228" mass="25843">MARIDIRGVIIPNDYKWYYDWFEEDSTCPRDVQKVIDAYPNEMHDIYINSPGGAIDVGSEIYTMLRGHAAGIKIYITGQACSAASVIAAAGYCEMSPTALLMVHCVSSRARGNHSDMEHMAEVLRTADRALCTAYMNKTGMTEREVLDMMEHETWLNAQQALERKLIDKIMFEQQEPELMTASMFALPSKEQMERARTLAMAPEMERAMMNLKLLELEGAGKWEEKSI</sequence>
<evidence type="ECO:0000313" key="8">
    <source>
        <dbReference type="Proteomes" id="UP001600943"/>
    </source>
</evidence>
<name>A0ABQ0BGL6_9FIRM</name>
<dbReference type="EMBL" id="BAABYW010000001">
    <property type="protein sequence ID" value="GAA6410605.1"/>
    <property type="molecule type" value="Genomic_DNA"/>
</dbReference>
<evidence type="ECO:0000256" key="5">
    <source>
        <dbReference type="ARBA" id="ARBA00022825"/>
    </source>
</evidence>
<evidence type="ECO:0000256" key="4">
    <source>
        <dbReference type="ARBA" id="ARBA00022801"/>
    </source>
</evidence>
<keyword evidence="8" id="KW-1185">Reference proteome</keyword>
<dbReference type="SUPFAM" id="SSF52096">
    <property type="entry name" value="ClpP/crotonase"/>
    <property type="match status" value="1"/>
</dbReference>
<dbReference type="PANTHER" id="PTHR10381">
    <property type="entry name" value="ATP-DEPENDENT CLP PROTEASE PROTEOLYTIC SUBUNIT"/>
    <property type="match status" value="1"/>
</dbReference>
<dbReference type="GO" id="GO:0008233">
    <property type="term" value="F:peptidase activity"/>
    <property type="evidence" value="ECO:0007669"/>
    <property type="project" value="UniProtKB-KW"/>
</dbReference>
<keyword evidence="2" id="KW-0963">Cytoplasm</keyword>
<dbReference type="GO" id="GO:0006508">
    <property type="term" value="P:proteolysis"/>
    <property type="evidence" value="ECO:0007669"/>
    <property type="project" value="UniProtKB-KW"/>
</dbReference>
<evidence type="ECO:0000313" key="7">
    <source>
        <dbReference type="EMBL" id="GAA6410605.1"/>
    </source>
</evidence>
<evidence type="ECO:0000256" key="3">
    <source>
        <dbReference type="ARBA" id="ARBA00022670"/>
    </source>
</evidence>